<keyword evidence="2" id="KW-1185">Reference proteome</keyword>
<dbReference type="OrthoDB" id="6429004at2759"/>
<dbReference type="Proteomes" id="UP000499080">
    <property type="component" value="Unassembled WGS sequence"/>
</dbReference>
<evidence type="ECO:0008006" key="3">
    <source>
        <dbReference type="Google" id="ProtNLM"/>
    </source>
</evidence>
<dbReference type="EMBL" id="BGPR01007205">
    <property type="protein sequence ID" value="GBN25123.1"/>
    <property type="molecule type" value="Genomic_DNA"/>
</dbReference>
<organism evidence="1 2">
    <name type="scientific">Araneus ventricosus</name>
    <name type="common">Orbweaver spider</name>
    <name type="synonym">Epeira ventricosa</name>
    <dbReference type="NCBI Taxonomy" id="182803"/>
    <lineage>
        <taxon>Eukaryota</taxon>
        <taxon>Metazoa</taxon>
        <taxon>Ecdysozoa</taxon>
        <taxon>Arthropoda</taxon>
        <taxon>Chelicerata</taxon>
        <taxon>Arachnida</taxon>
        <taxon>Araneae</taxon>
        <taxon>Araneomorphae</taxon>
        <taxon>Entelegynae</taxon>
        <taxon>Araneoidea</taxon>
        <taxon>Araneidae</taxon>
        <taxon>Araneus</taxon>
    </lineage>
</organism>
<reference evidence="1 2" key="1">
    <citation type="journal article" date="2019" name="Sci. Rep.">
        <title>Orb-weaving spider Araneus ventricosus genome elucidates the spidroin gene catalogue.</title>
        <authorList>
            <person name="Kono N."/>
            <person name="Nakamura H."/>
            <person name="Ohtoshi R."/>
            <person name="Moran D.A.P."/>
            <person name="Shinohara A."/>
            <person name="Yoshida Y."/>
            <person name="Fujiwara M."/>
            <person name="Mori M."/>
            <person name="Tomita M."/>
            <person name="Arakawa K."/>
        </authorList>
    </citation>
    <scope>NUCLEOTIDE SEQUENCE [LARGE SCALE GENOMIC DNA]</scope>
</reference>
<dbReference type="AlphaFoldDB" id="A0A4Y2MES2"/>
<accession>A0A4Y2MES2</accession>
<evidence type="ECO:0000313" key="1">
    <source>
        <dbReference type="EMBL" id="GBN25123.1"/>
    </source>
</evidence>
<sequence length="151" mass="17422">MFGDDILRFFSMWADLNGVFQGVFPADNIPLLTGKAAIIVNTDVSGGHGKHWVALFMESDKLDFFDSFGKSPDEFLNGSFHTSCFAEKFPNTTYNPIKFQSRESLVCGYYSIYFILQRYQGYNFNDILKILMEHEDTDKYVKNFIENNFPT</sequence>
<dbReference type="Gene3D" id="3.40.395.10">
    <property type="entry name" value="Adenoviral Proteinase, Chain A"/>
    <property type="match status" value="1"/>
</dbReference>
<comment type="caution">
    <text evidence="1">The sequence shown here is derived from an EMBL/GenBank/DDBJ whole genome shotgun (WGS) entry which is preliminary data.</text>
</comment>
<gene>
    <name evidence="1" type="ORF">AVEN_200179_1</name>
</gene>
<proteinExistence type="predicted"/>
<evidence type="ECO:0000313" key="2">
    <source>
        <dbReference type="Proteomes" id="UP000499080"/>
    </source>
</evidence>
<name>A0A4Y2MES2_ARAVE</name>
<protein>
    <recommendedName>
        <fullName evidence="3">Ubiquitin-like protease family profile domain-containing protein</fullName>
    </recommendedName>
</protein>